<keyword evidence="2 5" id="KW-0808">Transferase</keyword>
<dbReference type="PANTHER" id="PTHR23416:SF23">
    <property type="entry name" value="ACETYLTRANSFERASE C18B11.09C-RELATED"/>
    <property type="match status" value="1"/>
</dbReference>
<keyword evidence="4" id="KW-0012">Acyltransferase</keyword>
<organism evidence="5 6">
    <name type="scientific">Bradyrhizobium lablabi</name>
    <dbReference type="NCBI Taxonomy" id="722472"/>
    <lineage>
        <taxon>Bacteria</taxon>
        <taxon>Pseudomonadati</taxon>
        <taxon>Pseudomonadota</taxon>
        <taxon>Alphaproteobacteria</taxon>
        <taxon>Hyphomicrobiales</taxon>
        <taxon>Nitrobacteraceae</taxon>
        <taxon>Bradyrhizobium</taxon>
    </lineage>
</organism>
<gene>
    <name evidence="5" type="ORF">SAMN05444159_6152</name>
</gene>
<dbReference type="PANTHER" id="PTHR23416">
    <property type="entry name" value="SIALIC ACID SYNTHASE-RELATED"/>
    <property type="match status" value="1"/>
</dbReference>
<accession>A0A1M7BGZ3</accession>
<protein>
    <submittedName>
        <fullName evidence="5">Hexapeptide repeat of succinyl-transferase</fullName>
    </submittedName>
</protein>
<dbReference type="RefSeq" id="WP_079543379.1">
    <property type="nucleotide sequence ID" value="NZ_LT670844.1"/>
</dbReference>
<dbReference type="Pfam" id="PF14602">
    <property type="entry name" value="Hexapep_2"/>
    <property type="match status" value="1"/>
</dbReference>
<dbReference type="InterPro" id="IPR011004">
    <property type="entry name" value="Trimer_LpxA-like_sf"/>
</dbReference>
<dbReference type="EMBL" id="LT670844">
    <property type="protein sequence ID" value="SHL54193.1"/>
    <property type="molecule type" value="Genomic_DNA"/>
</dbReference>
<evidence type="ECO:0000313" key="5">
    <source>
        <dbReference type="EMBL" id="SHL54193.1"/>
    </source>
</evidence>
<dbReference type="GO" id="GO:0008374">
    <property type="term" value="F:O-acyltransferase activity"/>
    <property type="evidence" value="ECO:0007669"/>
    <property type="project" value="TreeGrafter"/>
</dbReference>
<dbReference type="AlphaFoldDB" id="A0A1M7BGZ3"/>
<dbReference type="InterPro" id="IPR001451">
    <property type="entry name" value="Hexapep"/>
</dbReference>
<evidence type="ECO:0000256" key="4">
    <source>
        <dbReference type="ARBA" id="ARBA00023315"/>
    </source>
</evidence>
<dbReference type="GO" id="GO:0005829">
    <property type="term" value="C:cytosol"/>
    <property type="evidence" value="ECO:0007669"/>
    <property type="project" value="TreeGrafter"/>
</dbReference>
<dbReference type="CDD" id="cd04647">
    <property type="entry name" value="LbH_MAT_like"/>
    <property type="match status" value="1"/>
</dbReference>
<dbReference type="PROSITE" id="PS00101">
    <property type="entry name" value="HEXAPEP_TRANSFERASES"/>
    <property type="match status" value="1"/>
</dbReference>
<dbReference type="Pfam" id="PF00132">
    <property type="entry name" value="Hexapep"/>
    <property type="match status" value="1"/>
</dbReference>
<evidence type="ECO:0000256" key="3">
    <source>
        <dbReference type="ARBA" id="ARBA00022737"/>
    </source>
</evidence>
<dbReference type="Gene3D" id="2.160.10.10">
    <property type="entry name" value="Hexapeptide repeat proteins"/>
    <property type="match status" value="1"/>
</dbReference>
<proteinExistence type="inferred from homology"/>
<comment type="similarity">
    <text evidence="1">Belongs to the transferase hexapeptide repeat family.</text>
</comment>
<dbReference type="SUPFAM" id="SSF51161">
    <property type="entry name" value="Trimeric LpxA-like enzymes"/>
    <property type="match status" value="1"/>
</dbReference>
<dbReference type="InterPro" id="IPR051159">
    <property type="entry name" value="Hexapeptide_acetyltransf"/>
</dbReference>
<name>A0A1M7BGZ3_9BRAD</name>
<dbReference type="OrthoDB" id="9815592at2"/>
<reference evidence="5 6" key="1">
    <citation type="submission" date="2016-11" db="EMBL/GenBank/DDBJ databases">
        <authorList>
            <person name="Jaros S."/>
            <person name="Januszkiewicz K."/>
            <person name="Wedrychowicz H."/>
        </authorList>
    </citation>
    <scope>NUCLEOTIDE SEQUENCE [LARGE SCALE GENOMIC DNA]</scope>
    <source>
        <strain evidence="5 6">GAS499</strain>
    </source>
</reference>
<keyword evidence="3" id="KW-0677">Repeat</keyword>
<evidence type="ECO:0000313" key="6">
    <source>
        <dbReference type="Proteomes" id="UP000189935"/>
    </source>
</evidence>
<evidence type="ECO:0000256" key="2">
    <source>
        <dbReference type="ARBA" id="ARBA00022679"/>
    </source>
</evidence>
<dbReference type="InterPro" id="IPR018357">
    <property type="entry name" value="Hexapep_transf_CS"/>
</dbReference>
<evidence type="ECO:0000256" key="1">
    <source>
        <dbReference type="ARBA" id="ARBA00007274"/>
    </source>
</evidence>
<dbReference type="Proteomes" id="UP000189935">
    <property type="component" value="Chromosome I"/>
</dbReference>
<sequence length="199" mass="21789">MIDRLAYALLAFPSRIRDRLWVAKLRRYCCAAEDAEFTPQTSIHNPFARAAVGIGSRSLFMGEINIITDAAKVRIGDWCFVGPGAKLWAMESIDIGSRVFVSHGVQVFDNNSHSLSAGERHERYRELRTAGRHLTPEAVVHRAIRIEDDVWIGFNSAIMKGVTIGRGAVVGAGSVVTHDVEAYSVVVGNPARVVGQSKT</sequence>